<dbReference type="EMBL" id="JACCQK010000318">
    <property type="protein sequence ID" value="MBG0779452.1"/>
    <property type="molecule type" value="Genomic_DNA"/>
</dbReference>
<reference evidence="2" key="1">
    <citation type="submission" date="2020-07" db="EMBL/GenBank/DDBJ databases">
        <title>Severe corrosion of carbon steel in oil field produced water can be linked to methanogenic archaea containing a special type of NiFe hydrogenase.</title>
        <authorList>
            <person name="Lahme S."/>
            <person name="Mand J."/>
            <person name="Longwell J."/>
            <person name="Smith R."/>
            <person name="Enning D."/>
        </authorList>
    </citation>
    <scope>NUCLEOTIDE SEQUENCE</scope>
    <source>
        <strain evidence="2">MIC098Bin6</strain>
    </source>
</reference>
<organism evidence="2 3">
    <name type="scientific">Desulfotignum balticum</name>
    <dbReference type="NCBI Taxonomy" id="115781"/>
    <lineage>
        <taxon>Bacteria</taxon>
        <taxon>Pseudomonadati</taxon>
        <taxon>Thermodesulfobacteriota</taxon>
        <taxon>Desulfobacteria</taxon>
        <taxon>Desulfobacterales</taxon>
        <taxon>Desulfobacteraceae</taxon>
        <taxon>Desulfotignum</taxon>
    </lineage>
</organism>
<sequence length="201" mass="22512">MRALKGIGRTDRERIAAILRGTRGTISVGDVSRILAVGPGDAAKMLSRWTQKGWMSRIARGLYVPVPLESPSPDMPLEDPWLVGMRLYSPCYIGGWSAAEYMDLTEQIFSTIMIMTTRKPRDRKPVIKGQPFLIRTVPENTLFGLIPVWQGRVKVMVSDPARTLLDMLVDPKLGGGIRSVKDMLEKLLKKDAQSLEQLIDY</sequence>
<dbReference type="Pfam" id="PF13338">
    <property type="entry name" value="AbiEi_4"/>
    <property type="match status" value="1"/>
</dbReference>
<dbReference type="Proteomes" id="UP000706172">
    <property type="component" value="Unassembled WGS sequence"/>
</dbReference>
<feature type="domain" description="AbiEi antitoxin N-terminal" evidence="1">
    <location>
        <begin position="13"/>
        <end position="65"/>
    </location>
</feature>
<proteinExistence type="predicted"/>
<feature type="non-terminal residue" evidence="2">
    <location>
        <position position="201"/>
    </location>
</feature>
<name>A0A931CU41_9BACT</name>
<gene>
    <name evidence="2" type="ORF">H0S81_05950</name>
</gene>
<dbReference type="AlphaFoldDB" id="A0A931CU41"/>
<evidence type="ECO:0000313" key="3">
    <source>
        <dbReference type="Proteomes" id="UP000706172"/>
    </source>
</evidence>
<evidence type="ECO:0000313" key="2">
    <source>
        <dbReference type="EMBL" id="MBG0779452.1"/>
    </source>
</evidence>
<comment type="caution">
    <text evidence="2">The sequence shown here is derived from an EMBL/GenBank/DDBJ whole genome shotgun (WGS) entry which is preliminary data.</text>
</comment>
<protein>
    <submittedName>
        <fullName evidence="2">Type IV toxin-antitoxin system AbiEi family antitoxin domain-containing protein</fullName>
    </submittedName>
</protein>
<dbReference type="InterPro" id="IPR025159">
    <property type="entry name" value="AbiEi_N"/>
</dbReference>
<evidence type="ECO:0000259" key="1">
    <source>
        <dbReference type="Pfam" id="PF13338"/>
    </source>
</evidence>
<accession>A0A931CU41</accession>